<evidence type="ECO:0000313" key="1">
    <source>
        <dbReference type="EMBL" id="MDP9793970.1"/>
    </source>
</evidence>
<dbReference type="RefSeq" id="WP_306829077.1">
    <property type="nucleotide sequence ID" value="NZ_JAUSRA010000001.1"/>
</dbReference>
<dbReference type="Gene3D" id="3.40.50.300">
    <property type="entry name" value="P-loop containing nucleotide triphosphate hydrolases"/>
    <property type="match status" value="1"/>
</dbReference>
<dbReference type="InterPro" id="IPR027417">
    <property type="entry name" value="P-loop_NTPase"/>
</dbReference>
<keyword evidence="1" id="KW-0808">Transferase</keyword>
<gene>
    <name evidence="1" type="ORF">J2S43_002482</name>
</gene>
<organism evidence="1 2">
    <name type="scientific">Catenuloplanes nepalensis</name>
    <dbReference type="NCBI Taxonomy" id="587533"/>
    <lineage>
        <taxon>Bacteria</taxon>
        <taxon>Bacillati</taxon>
        <taxon>Actinomycetota</taxon>
        <taxon>Actinomycetes</taxon>
        <taxon>Micromonosporales</taxon>
        <taxon>Micromonosporaceae</taxon>
        <taxon>Catenuloplanes</taxon>
    </lineage>
</organism>
<keyword evidence="2" id="KW-1185">Reference proteome</keyword>
<dbReference type="SUPFAM" id="SSF52540">
    <property type="entry name" value="P-loop containing nucleoside triphosphate hydrolases"/>
    <property type="match status" value="1"/>
</dbReference>
<accession>A0ABT9MRA9</accession>
<keyword evidence="1" id="KW-0418">Kinase</keyword>
<sequence>MSGTERVLAWVRTLPAAAGRTRVVAVEGRSGAGKTGLAGALADALHAPLVRMDDLYPGWDGLRGGVEALHDWILAPLAAGHPIRRRSWDWAADAYRDWEPLTVGTDLVVEGVGCGARALAPYRSGLIWIDAPDDVRRRRALERDGEAYAPHWERWARQEDTFYAANRVRANADLIIDNSGGTASGPPLP</sequence>
<evidence type="ECO:0000313" key="2">
    <source>
        <dbReference type="Proteomes" id="UP001240984"/>
    </source>
</evidence>
<dbReference type="Proteomes" id="UP001240984">
    <property type="component" value="Unassembled WGS sequence"/>
</dbReference>
<protein>
    <submittedName>
        <fullName evidence="1">Uridine kinase</fullName>
    </submittedName>
</protein>
<reference evidence="1 2" key="1">
    <citation type="submission" date="2023-07" db="EMBL/GenBank/DDBJ databases">
        <title>Sequencing the genomes of 1000 actinobacteria strains.</title>
        <authorList>
            <person name="Klenk H.-P."/>
        </authorList>
    </citation>
    <scope>NUCLEOTIDE SEQUENCE [LARGE SCALE GENOMIC DNA]</scope>
    <source>
        <strain evidence="1 2">DSM 44710</strain>
    </source>
</reference>
<dbReference type="GO" id="GO:0016301">
    <property type="term" value="F:kinase activity"/>
    <property type="evidence" value="ECO:0007669"/>
    <property type="project" value="UniProtKB-KW"/>
</dbReference>
<dbReference type="EMBL" id="JAUSRA010000001">
    <property type="protein sequence ID" value="MDP9793970.1"/>
    <property type="molecule type" value="Genomic_DNA"/>
</dbReference>
<comment type="caution">
    <text evidence="1">The sequence shown here is derived from an EMBL/GenBank/DDBJ whole genome shotgun (WGS) entry which is preliminary data.</text>
</comment>
<name>A0ABT9MRA9_9ACTN</name>
<proteinExistence type="predicted"/>